<proteinExistence type="predicted"/>
<sequence>MPEKKVYVIDAPIPDEHDPTTRAHYNSWLKHVDDSIETASLMLAIIILALQKDLEHLLAYDIITKLKDLFQHQERMKRFETFGVLHGCKMGE</sequence>
<protein>
    <submittedName>
        <fullName evidence="1">Uncharacterized protein</fullName>
    </submittedName>
</protein>
<accession>A0A9R1XC22</accession>
<evidence type="ECO:0000313" key="2">
    <source>
        <dbReference type="Proteomes" id="UP000235145"/>
    </source>
</evidence>
<dbReference type="EMBL" id="NBSK02000005">
    <property type="protein sequence ID" value="KAJ0202907.1"/>
    <property type="molecule type" value="Genomic_DNA"/>
</dbReference>
<comment type="caution">
    <text evidence="1">The sequence shown here is derived from an EMBL/GenBank/DDBJ whole genome shotgun (WGS) entry which is preliminary data.</text>
</comment>
<name>A0A9R1XC22_LACSA</name>
<dbReference type="Proteomes" id="UP000235145">
    <property type="component" value="Unassembled WGS sequence"/>
</dbReference>
<dbReference type="AlphaFoldDB" id="A0A9R1XC22"/>
<gene>
    <name evidence="1" type="ORF">LSAT_V11C500280070</name>
</gene>
<evidence type="ECO:0000313" key="1">
    <source>
        <dbReference type="EMBL" id="KAJ0202907.1"/>
    </source>
</evidence>
<reference evidence="1 2" key="1">
    <citation type="journal article" date="2017" name="Nat. Commun.">
        <title>Genome assembly with in vitro proximity ligation data and whole-genome triplication in lettuce.</title>
        <authorList>
            <person name="Reyes-Chin-Wo S."/>
            <person name="Wang Z."/>
            <person name="Yang X."/>
            <person name="Kozik A."/>
            <person name="Arikit S."/>
            <person name="Song C."/>
            <person name="Xia L."/>
            <person name="Froenicke L."/>
            <person name="Lavelle D.O."/>
            <person name="Truco M.J."/>
            <person name="Xia R."/>
            <person name="Zhu S."/>
            <person name="Xu C."/>
            <person name="Xu H."/>
            <person name="Xu X."/>
            <person name="Cox K."/>
            <person name="Korf I."/>
            <person name="Meyers B.C."/>
            <person name="Michelmore R.W."/>
        </authorList>
    </citation>
    <scope>NUCLEOTIDE SEQUENCE [LARGE SCALE GENOMIC DNA]</scope>
    <source>
        <strain evidence="2">cv. Salinas</strain>
        <tissue evidence="1">Seedlings</tissue>
    </source>
</reference>
<organism evidence="1 2">
    <name type="scientific">Lactuca sativa</name>
    <name type="common">Garden lettuce</name>
    <dbReference type="NCBI Taxonomy" id="4236"/>
    <lineage>
        <taxon>Eukaryota</taxon>
        <taxon>Viridiplantae</taxon>
        <taxon>Streptophyta</taxon>
        <taxon>Embryophyta</taxon>
        <taxon>Tracheophyta</taxon>
        <taxon>Spermatophyta</taxon>
        <taxon>Magnoliopsida</taxon>
        <taxon>eudicotyledons</taxon>
        <taxon>Gunneridae</taxon>
        <taxon>Pentapetalae</taxon>
        <taxon>asterids</taxon>
        <taxon>campanulids</taxon>
        <taxon>Asterales</taxon>
        <taxon>Asteraceae</taxon>
        <taxon>Cichorioideae</taxon>
        <taxon>Cichorieae</taxon>
        <taxon>Lactucinae</taxon>
        <taxon>Lactuca</taxon>
    </lineage>
</organism>
<keyword evidence="2" id="KW-1185">Reference proteome</keyword>